<evidence type="ECO:0000313" key="2">
    <source>
        <dbReference type="EMBL" id="VDK83772.1"/>
    </source>
</evidence>
<reference evidence="2 3" key="1">
    <citation type="submission" date="2018-11" db="EMBL/GenBank/DDBJ databases">
        <authorList>
            <consortium name="Pathogen Informatics"/>
        </authorList>
    </citation>
    <scope>NUCLEOTIDE SEQUENCE [LARGE SCALE GENOMIC DNA]</scope>
</reference>
<dbReference type="Proteomes" id="UP000271889">
    <property type="component" value="Unassembled WGS sequence"/>
</dbReference>
<evidence type="ECO:0000256" key="1">
    <source>
        <dbReference type="SAM" id="SignalP"/>
    </source>
</evidence>
<dbReference type="EMBL" id="UYRV01029582">
    <property type="protein sequence ID" value="VDK83772.1"/>
    <property type="molecule type" value="Genomic_DNA"/>
</dbReference>
<name>A0A3P6T6V4_CYLGO</name>
<accession>A0A3P6T6V4</accession>
<feature type="chain" id="PRO_5018296649" evidence="1">
    <location>
        <begin position="18"/>
        <end position="84"/>
    </location>
</feature>
<gene>
    <name evidence="2" type="ORF">CGOC_LOCUS8178</name>
</gene>
<sequence length="84" mass="9498">MICILLASLACLSVTHPSPRNQTQHQLPKIPFLKEVDSTGKEEFMTIFADKDVTRPQFDAKLFEWAEKFNVTVGDKLFIISGKS</sequence>
<proteinExistence type="predicted"/>
<feature type="signal peptide" evidence="1">
    <location>
        <begin position="1"/>
        <end position="17"/>
    </location>
</feature>
<dbReference type="AlphaFoldDB" id="A0A3P6T6V4"/>
<keyword evidence="1" id="KW-0732">Signal</keyword>
<keyword evidence="3" id="KW-1185">Reference proteome</keyword>
<protein>
    <submittedName>
        <fullName evidence="2">Uncharacterized protein</fullName>
    </submittedName>
</protein>
<dbReference type="OrthoDB" id="5877184at2759"/>
<organism evidence="2 3">
    <name type="scientific">Cylicostephanus goldi</name>
    <name type="common">Nematode worm</name>
    <dbReference type="NCBI Taxonomy" id="71465"/>
    <lineage>
        <taxon>Eukaryota</taxon>
        <taxon>Metazoa</taxon>
        <taxon>Ecdysozoa</taxon>
        <taxon>Nematoda</taxon>
        <taxon>Chromadorea</taxon>
        <taxon>Rhabditida</taxon>
        <taxon>Rhabditina</taxon>
        <taxon>Rhabditomorpha</taxon>
        <taxon>Strongyloidea</taxon>
        <taxon>Strongylidae</taxon>
        <taxon>Cylicostephanus</taxon>
    </lineage>
</organism>
<evidence type="ECO:0000313" key="3">
    <source>
        <dbReference type="Proteomes" id="UP000271889"/>
    </source>
</evidence>